<feature type="transmembrane region" description="Helical" evidence="1">
    <location>
        <begin position="482"/>
        <end position="505"/>
    </location>
</feature>
<evidence type="ECO:0000259" key="2">
    <source>
        <dbReference type="Pfam" id="PF12166"/>
    </source>
</evidence>
<sequence>LTKLDENQIKEVFESVYRPAHSFFQDILHAEYRAATDVYALMFLTDVIDFIIIVFGFWAFGKHSAAADIASSLSEDQVPEAFLVMLLIQFSTMIIDRALYLRKAVLGKLIFQVILVFGIHLWMFFILPAVTERMFNQNFVAQLWYFVKCIYFGLSAYQIRCGYPTRILGNFLTKKYNHLNLFLFQGFRLVPFLVELRAVMDWVWTDTTLSLSNWMCVEDIYANIFIIKCSRETEKKYPQPKGQKKKKIVKYGMGGLIIFFLICIIWFPLLFISLVRSVVGVVNHPIDVTVTVKLGGYEPLFTMSVQQQSIQLLLSVLSSQKAMQFITLYSPEDIVTARIDGSSGSVWSISPPSRQEVVKELLGSPVSPLGGVSVSIGDVPVRPGPYQRWPLTGRVSLSLRLVPHMFPNYIRAPNGAEAKPVSQLYKEDEADYMNLTLSLTSDRSLNGSGDREWWDIAVAGCQSARGVLPMVIFNDKVSPPSLGFLAGYGIMGLYLSVVLVIGKFVRGFFSEISHSIMFEELPCVDRILKLCTDIFLVRETGELELEEELYSKLIFLYRSPETMIKWTRDVQTRDADRP</sequence>
<evidence type="ECO:0000313" key="4">
    <source>
        <dbReference type="Ensembl" id="ENSSFAP00005028075.1"/>
    </source>
</evidence>
<dbReference type="InterPro" id="IPR031334">
    <property type="entry name" value="Piezo_cap_dom"/>
</dbReference>
<dbReference type="PANTHER" id="PTHR47049">
    <property type="entry name" value="PIEZO-TYPE MECHANOSENSITIVE ION CHANNEL HOMOLOG"/>
    <property type="match status" value="1"/>
</dbReference>
<feature type="transmembrane region" description="Helical" evidence="1">
    <location>
        <begin position="251"/>
        <end position="275"/>
    </location>
</feature>
<feature type="transmembrane region" description="Helical" evidence="1">
    <location>
        <begin position="81"/>
        <end position="100"/>
    </location>
</feature>
<reference evidence="4" key="1">
    <citation type="submission" date="2019-06" db="EMBL/GenBank/DDBJ databases">
        <authorList>
            <consortium name="Wellcome Sanger Institute Data Sharing"/>
        </authorList>
    </citation>
    <scope>NUCLEOTIDE SEQUENCE [LARGE SCALE GENOMIC DNA]</scope>
</reference>
<protein>
    <submittedName>
        <fullName evidence="4">Piezo-type mechanosensitive ion channel component 1</fullName>
    </submittedName>
</protein>
<proteinExistence type="predicted"/>
<dbReference type="InterPro" id="IPR027272">
    <property type="entry name" value="Piezo"/>
</dbReference>
<accession>A0A672HGL8</accession>
<organism evidence="4 5">
    <name type="scientific">Salarias fasciatus</name>
    <name type="common">Jewelled blenny</name>
    <name type="synonym">Blennius fasciatus</name>
    <dbReference type="NCBI Taxonomy" id="181472"/>
    <lineage>
        <taxon>Eukaryota</taxon>
        <taxon>Metazoa</taxon>
        <taxon>Chordata</taxon>
        <taxon>Craniata</taxon>
        <taxon>Vertebrata</taxon>
        <taxon>Euteleostomi</taxon>
        <taxon>Actinopterygii</taxon>
        <taxon>Neopterygii</taxon>
        <taxon>Teleostei</taxon>
        <taxon>Neoteleostei</taxon>
        <taxon>Acanthomorphata</taxon>
        <taxon>Ovalentaria</taxon>
        <taxon>Blenniimorphae</taxon>
        <taxon>Blenniiformes</taxon>
        <taxon>Blennioidei</taxon>
        <taxon>Blenniidae</taxon>
        <taxon>Salariinae</taxon>
        <taxon>Salarias</taxon>
    </lineage>
</organism>
<feature type="domain" description="Piezo non-specific cation channel cap" evidence="2">
    <location>
        <begin position="316"/>
        <end position="361"/>
    </location>
</feature>
<feature type="domain" description="Piezo non-specific cation channel cap" evidence="2">
    <location>
        <begin position="401"/>
        <end position="568"/>
    </location>
</feature>
<feature type="domain" description="Piezo THU9 and anchor" evidence="3">
    <location>
        <begin position="36"/>
        <end position="273"/>
    </location>
</feature>
<reference evidence="4" key="2">
    <citation type="submission" date="2025-08" db="UniProtKB">
        <authorList>
            <consortium name="Ensembl"/>
        </authorList>
    </citation>
    <scope>IDENTIFICATION</scope>
</reference>
<keyword evidence="5" id="KW-1185">Reference proteome</keyword>
<evidence type="ECO:0000256" key="1">
    <source>
        <dbReference type="SAM" id="Phobius"/>
    </source>
</evidence>
<gene>
    <name evidence="4" type="primary">piezo1</name>
</gene>
<dbReference type="Pfam" id="PF24874">
    <property type="entry name" value="Piezo_THU9_anchor"/>
    <property type="match status" value="1"/>
</dbReference>
<dbReference type="Ensembl" id="ENSSFAT00005029136.1">
    <property type="protein sequence ID" value="ENSSFAP00005028075.1"/>
    <property type="gene ID" value="ENSSFAG00005012375.1"/>
</dbReference>
<dbReference type="GO" id="GO:0008381">
    <property type="term" value="F:mechanosensitive monoatomic ion channel activity"/>
    <property type="evidence" value="ECO:0007669"/>
    <property type="project" value="InterPro"/>
</dbReference>
<feature type="transmembrane region" description="Helical" evidence="1">
    <location>
        <begin position="38"/>
        <end position="61"/>
    </location>
</feature>
<dbReference type="PANTHER" id="PTHR47049:SF5">
    <property type="entry name" value="PIEZO-TYPE MECHANOSENSITIVE ION CHANNEL COMPONENT"/>
    <property type="match status" value="1"/>
</dbReference>
<feature type="transmembrane region" description="Helical" evidence="1">
    <location>
        <begin position="109"/>
        <end position="130"/>
    </location>
</feature>
<evidence type="ECO:0000313" key="5">
    <source>
        <dbReference type="Proteomes" id="UP000472267"/>
    </source>
</evidence>
<keyword evidence="1" id="KW-1133">Transmembrane helix</keyword>
<dbReference type="AlphaFoldDB" id="A0A672HGL8"/>
<name>A0A672HGL8_SALFA</name>
<keyword evidence="1" id="KW-0812">Transmembrane</keyword>
<dbReference type="Pfam" id="PF12166">
    <property type="entry name" value="Piezo_cap"/>
    <property type="match status" value="2"/>
</dbReference>
<dbReference type="Proteomes" id="UP000472267">
    <property type="component" value="Chromosome 13"/>
</dbReference>
<reference evidence="4" key="3">
    <citation type="submission" date="2025-09" db="UniProtKB">
        <authorList>
            <consortium name="Ensembl"/>
        </authorList>
    </citation>
    <scope>IDENTIFICATION</scope>
</reference>
<dbReference type="InterPro" id="IPR056770">
    <property type="entry name" value="Piezo_THU9_anchor"/>
</dbReference>
<evidence type="ECO:0000259" key="3">
    <source>
        <dbReference type="Pfam" id="PF24874"/>
    </source>
</evidence>
<keyword evidence="1" id="KW-0472">Membrane</keyword>
<dbReference type="GO" id="GO:0016020">
    <property type="term" value="C:membrane"/>
    <property type="evidence" value="ECO:0007669"/>
    <property type="project" value="InterPro"/>
</dbReference>
<feature type="transmembrane region" description="Helical" evidence="1">
    <location>
        <begin position="142"/>
        <end position="159"/>
    </location>
</feature>